<dbReference type="Pfam" id="PF00668">
    <property type="entry name" value="Condensation"/>
    <property type="match status" value="1"/>
</dbReference>
<sequence>MSADTALSSAQQRLWFLWQLRPDGNEYNVPRATRLRGALDSDALRRALDLLVARHDALRATFPTVAGAPVLRIAAEAEVPLPLTDLSALPTAERDAALDEAVTRAALAPFDLAHGPVLRAELIRLAEDDHALVLTFHHIAVDGWSMGIIDRDLAALYAATVAGDDAPSAAPARSYRDCVAAEQRLLAGPRRHEALDHWRTELAGAPLELALPTDRPHPTAPSFAGDSRGFPVPPELAERLDAVAVRHRVTRFIALLSGYAALLSRMTSTPDLVIGVPVSGRTEMEVEGTVGLFVNMMPVRIRCTADTTFGALLHQVRDTVLAGHEYQDLPFQLLVEEVQPDRSTARHPLFQTVVTYEDLPTEGTALPGLDASPLPIPTRTAKYELALHLAGNRQRTEAWVGYQTDVFDDRSAELIGDRYLRLLSAALDDPDTPVAQLPVLGSEEERLLLTDWAGAPERAAPCPARERVDQLVERQARAHPDAVAVRSDEGALSYAALDRAADRIAAGLRAAGAGPGTVVATCLPRGADLVTAQLGVLKSGAAYLSLDPAHPAPRLTALLAEARPLLTLTGPEHRAGLEYGRVETLHSLRDAGDAPDAPDVPDAPDGPPAASAGPDDLAYVMYTSGSTGRPKGVLVEHHALANLVAWHRAEFGIGPGDRCTLVAAPGFDASVWETWSALTAGATVEVPSAETVLSPSELRSWLIERGITSAFLPTPLLERMLQEPWPAASALRSVLTGGDRLHGTGRNPLPFRLVNNYGPTENTVVATSGTVPADGGERDTLPGIGRPVTGTEAYVLDAELRPVPVGVPGELYLGGEGLARGYLGQPALTADRFVPHPFSRTPGARLYRTGDLVRWRTDAGLDFLGRNDHQVKIRGIRVEPGEIENVLRAHPGVHDAVVAAGSPDGTAEPELTAYLVPADASGAPDLAALLDHTTRRLPRHMHPRRYLLLPSVPLTANGKVDRTALAGAARELAPPPAAAHRRARTPLERLISDVWALTLGHDSFGTDDNFFDAGGHSLLLASVRDRLTAELGTPVRIADLYAYPTIATLARQLSGSPGSTAEERPAGRTGGDGVAERRRRGAARLTAMRARTSHGRAERQ</sequence>
<dbReference type="Proteomes" id="UP001550853">
    <property type="component" value="Unassembled WGS sequence"/>
</dbReference>
<dbReference type="Pfam" id="PF00550">
    <property type="entry name" value="PP-binding"/>
    <property type="match status" value="1"/>
</dbReference>
<dbReference type="Gene3D" id="1.10.1200.10">
    <property type="entry name" value="ACP-like"/>
    <property type="match status" value="1"/>
</dbReference>
<keyword evidence="2" id="KW-0596">Phosphopantetheine</keyword>
<dbReference type="Gene3D" id="3.30.559.30">
    <property type="entry name" value="Nonribosomal peptide synthetase, condensation domain"/>
    <property type="match status" value="1"/>
</dbReference>
<dbReference type="PROSITE" id="PS50075">
    <property type="entry name" value="CARRIER"/>
    <property type="match status" value="1"/>
</dbReference>
<keyword evidence="3" id="KW-0597">Phosphoprotein</keyword>
<dbReference type="NCBIfam" id="TIGR01733">
    <property type="entry name" value="AA-adenyl-dom"/>
    <property type="match status" value="1"/>
</dbReference>
<dbReference type="InterPro" id="IPR025110">
    <property type="entry name" value="AMP-bd_C"/>
</dbReference>
<dbReference type="InterPro" id="IPR009081">
    <property type="entry name" value="PP-bd_ACP"/>
</dbReference>
<dbReference type="Pfam" id="PF13193">
    <property type="entry name" value="AMP-binding_C"/>
    <property type="match status" value="1"/>
</dbReference>
<dbReference type="SUPFAM" id="SSF47336">
    <property type="entry name" value="ACP-like"/>
    <property type="match status" value="1"/>
</dbReference>
<dbReference type="Gene3D" id="3.30.559.10">
    <property type="entry name" value="Chloramphenicol acetyltransferase-like domain"/>
    <property type="match status" value="1"/>
</dbReference>
<gene>
    <name evidence="6" type="ORF">AB0E61_18215</name>
</gene>
<protein>
    <submittedName>
        <fullName evidence="6">Non-ribosomal peptide synthetase</fullName>
    </submittedName>
</protein>
<dbReference type="SUPFAM" id="SSF52777">
    <property type="entry name" value="CoA-dependent acyltransferases"/>
    <property type="match status" value="2"/>
</dbReference>
<dbReference type="PANTHER" id="PTHR45527">
    <property type="entry name" value="NONRIBOSOMAL PEPTIDE SYNTHETASE"/>
    <property type="match status" value="1"/>
</dbReference>
<dbReference type="SUPFAM" id="SSF56801">
    <property type="entry name" value="Acetyl-CoA synthetase-like"/>
    <property type="match status" value="1"/>
</dbReference>
<dbReference type="PANTHER" id="PTHR45527:SF1">
    <property type="entry name" value="FATTY ACID SYNTHASE"/>
    <property type="match status" value="1"/>
</dbReference>
<evidence type="ECO:0000313" key="6">
    <source>
        <dbReference type="EMBL" id="MEU3712017.1"/>
    </source>
</evidence>
<dbReference type="InterPro" id="IPR020459">
    <property type="entry name" value="AMP-binding"/>
</dbReference>
<evidence type="ECO:0000256" key="1">
    <source>
        <dbReference type="ARBA" id="ARBA00001957"/>
    </source>
</evidence>
<comment type="caution">
    <text evidence="6">The sequence shown here is derived from an EMBL/GenBank/DDBJ whole genome shotgun (WGS) entry which is preliminary data.</text>
</comment>
<feature type="region of interest" description="Disordered" evidence="4">
    <location>
        <begin position="1054"/>
        <end position="1100"/>
    </location>
</feature>
<reference evidence="6 7" key="1">
    <citation type="submission" date="2024-06" db="EMBL/GenBank/DDBJ databases">
        <title>The Natural Products Discovery Center: Release of the First 8490 Sequenced Strains for Exploring Actinobacteria Biosynthetic Diversity.</title>
        <authorList>
            <person name="Kalkreuter E."/>
            <person name="Kautsar S.A."/>
            <person name="Yang D."/>
            <person name="Bader C.D."/>
            <person name="Teijaro C.N."/>
            <person name="Fluegel L."/>
            <person name="Davis C.M."/>
            <person name="Simpson J.R."/>
            <person name="Lauterbach L."/>
            <person name="Steele A.D."/>
            <person name="Gui C."/>
            <person name="Meng S."/>
            <person name="Li G."/>
            <person name="Viehrig K."/>
            <person name="Ye F."/>
            <person name="Su P."/>
            <person name="Kiefer A.F."/>
            <person name="Nichols A."/>
            <person name="Cepeda A.J."/>
            <person name="Yan W."/>
            <person name="Fan B."/>
            <person name="Jiang Y."/>
            <person name="Adhikari A."/>
            <person name="Zheng C.-J."/>
            <person name="Schuster L."/>
            <person name="Cowan T.M."/>
            <person name="Smanski M.J."/>
            <person name="Chevrette M.G."/>
            <person name="De Carvalho L.P.S."/>
            <person name="Shen B."/>
        </authorList>
    </citation>
    <scope>NUCLEOTIDE SEQUENCE [LARGE SCALE GENOMIC DNA]</scope>
    <source>
        <strain evidence="6 7">NPDC033039</strain>
    </source>
</reference>
<evidence type="ECO:0000259" key="5">
    <source>
        <dbReference type="PROSITE" id="PS50075"/>
    </source>
</evidence>
<dbReference type="Gene3D" id="3.40.50.980">
    <property type="match status" value="2"/>
</dbReference>
<dbReference type="InterPro" id="IPR020806">
    <property type="entry name" value="PKS_PP-bd"/>
</dbReference>
<evidence type="ECO:0000313" key="7">
    <source>
        <dbReference type="Proteomes" id="UP001550853"/>
    </source>
</evidence>
<keyword evidence="7" id="KW-1185">Reference proteome</keyword>
<evidence type="ECO:0000256" key="3">
    <source>
        <dbReference type="ARBA" id="ARBA00022553"/>
    </source>
</evidence>
<dbReference type="Gene3D" id="3.30.300.30">
    <property type="match status" value="1"/>
</dbReference>
<dbReference type="PROSITE" id="PS00455">
    <property type="entry name" value="AMP_BINDING"/>
    <property type="match status" value="1"/>
</dbReference>
<dbReference type="InterPro" id="IPR045851">
    <property type="entry name" value="AMP-bd_C_sf"/>
</dbReference>
<evidence type="ECO:0000256" key="2">
    <source>
        <dbReference type="ARBA" id="ARBA00022450"/>
    </source>
</evidence>
<feature type="region of interest" description="Disordered" evidence="4">
    <location>
        <begin position="589"/>
        <end position="614"/>
    </location>
</feature>
<dbReference type="SMART" id="SM00823">
    <property type="entry name" value="PKS_PP"/>
    <property type="match status" value="1"/>
</dbReference>
<dbReference type="InterPro" id="IPR001242">
    <property type="entry name" value="Condensation_dom"/>
</dbReference>
<dbReference type="CDD" id="cd05930">
    <property type="entry name" value="A_NRPS"/>
    <property type="match status" value="1"/>
</dbReference>
<dbReference type="InterPro" id="IPR020845">
    <property type="entry name" value="AMP-binding_CS"/>
</dbReference>
<dbReference type="Pfam" id="PF00501">
    <property type="entry name" value="AMP-binding"/>
    <property type="match status" value="1"/>
</dbReference>
<dbReference type="PRINTS" id="PR00154">
    <property type="entry name" value="AMPBINDING"/>
</dbReference>
<accession>A0ABV2Z1Z4</accession>
<comment type="cofactor">
    <cofactor evidence="1">
        <name>pantetheine 4'-phosphate</name>
        <dbReference type="ChEBI" id="CHEBI:47942"/>
    </cofactor>
</comment>
<dbReference type="InterPro" id="IPR036736">
    <property type="entry name" value="ACP-like_sf"/>
</dbReference>
<dbReference type="RefSeq" id="WP_157848057.1">
    <property type="nucleotide sequence ID" value="NZ_JBEZVI010000014.1"/>
</dbReference>
<evidence type="ECO:0000256" key="4">
    <source>
        <dbReference type="SAM" id="MobiDB-lite"/>
    </source>
</evidence>
<dbReference type="Gene3D" id="2.30.38.10">
    <property type="entry name" value="Luciferase, Domain 3"/>
    <property type="match status" value="1"/>
</dbReference>
<proteinExistence type="predicted"/>
<organism evidence="6 7">
    <name type="scientific">Streptomyces catenulae</name>
    <dbReference type="NCBI Taxonomy" id="66875"/>
    <lineage>
        <taxon>Bacteria</taxon>
        <taxon>Bacillati</taxon>
        <taxon>Actinomycetota</taxon>
        <taxon>Actinomycetes</taxon>
        <taxon>Kitasatosporales</taxon>
        <taxon>Streptomycetaceae</taxon>
        <taxon>Streptomyces</taxon>
    </lineage>
</organism>
<dbReference type="CDD" id="cd19531">
    <property type="entry name" value="LCL_NRPS-like"/>
    <property type="match status" value="1"/>
</dbReference>
<dbReference type="InterPro" id="IPR023213">
    <property type="entry name" value="CAT-like_dom_sf"/>
</dbReference>
<dbReference type="EMBL" id="JBEZVI010000014">
    <property type="protein sequence ID" value="MEU3712017.1"/>
    <property type="molecule type" value="Genomic_DNA"/>
</dbReference>
<dbReference type="InterPro" id="IPR000873">
    <property type="entry name" value="AMP-dep_synth/lig_dom"/>
</dbReference>
<dbReference type="InterPro" id="IPR010071">
    <property type="entry name" value="AA_adenyl_dom"/>
</dbReference>
<feature type="domain" description="Carrier" evidence="5">
    <location>
        <begin position="982"/>
        <end position="1057"/>
    </location>
</feature>
<name>A0ABV2Z1Z4_9ACTN</name>